<dbReference type="EMBL" id="BARU01030793">
    <property type="protein sequence ID" value="GAH67319.1"/>
    <property type="molecule type" value="Genomic_DNA"/>
</dbReference>
<proteinExistence type="predicted"/>
<name>X1IMH4_9ZZZZ</name>
<dbReference type="Pfam" id="PF02906">
    <property type="entry name" value="Fe_hyd_lg_C"/>
    <property type="match status" value="1"/>
</dbReference>
<dbReference type="InterPro" id="IPR009016">
    <property type="entry name" value="Fe_hydrogenase"/>
</dbReference>
<dbReference type="SUPFAM" id="SSF53920">
    <property type="entry name" value="Fe-only hydrogenase"/>
    <property type="match status" value="1"/>
</dbReference>
<dbReference type="InterPro" id="IPR050340">
    <property type="entry name" value="Cytosolic_Fe-S_CAF"/>
</dbReference>
<protein>
    <recommendedName>
        <fullName evidence="1">Iron hydrogenase large subunit C-terminal domain-containing protein</fullName>
    </recommendedName>
</protein>
<dbReference type="PANTHER" id="PTHR11615">
    <property type="entry name" value="NITRATE, FORMATE, IRON DEHYDROGENASE"/>
    <property type="match status" value="1"/>
</dbReference>
<accession>X1IMH4</accession>
<dbReference type="AlphaFoldDB" id="X1IMH4"/>
<feature type="non-terminal residue" evidence="2">
    <location>
        <position position="264"/>
    </location>
</feature>
<sequence>LAKAKQVESDLGVVWQLLVGHQPVIALLSAPFPAAFPEVHPGQLVTGIKKLGFSEVMEDSFGAELIGRKYAQLISKDKDRPVLSSNCPVIVAYIEKYYPLLIGNLAPIVSPMIASGRVIKWQYNPGAKVVFIGPCVAKKAESRDEKVAGVIDAVLTFAELKEMFAAKGITPESEELGQFSGPKPNLGRLFAISGGLLKAAGLSDDILTNEIIDACGRDYMPNILREFAEGNITAKLISLCFCEGCVDGPVIDNDLSVFKRREII</sequence>
<dbReference type="Gene3D" id="3.40.950.10">
    <property type="entry name" value="Fe-only Hydrogenase (Larger Subunit), Chain L, domain 3"/>
    <property type="match status" value="1"/>
</dbReference>
<comment type="caution">
    <text evidence="2">The sequence shown here is derived from an EMBL/GenBank/DDBJ whole genome shotgun (WGS) entry which is preliminary data.</text>
</comment>
<evidence type="ECO:0000259" key="1">
    <source>
        <dbReference type="Pfam" id="PF02906"/>
    </source>
</evidence>
<feature type="domain" description="Iron hydrogenase large subunit C-terminal" evidence="1">
    <location>
        <begin position="24"/>
        <end position="247"/>
    </location>
</feature>
<gene>
    <name evidence="2" type="ORF">S03H2_48799</name>
</gene>
<evidence type="ECO:0000313" key="2">
    <source>
        <dbReference type="EMBL" id="GAH67319.1"/>
    </source>
</evidence>
<reference evidence="2" key="1">
    <citation type="journal article" date="2014" name="Front. Microbiol.">
        <title>High frequency of phylogenetically diverse reductive dehalogenase-homologous genes in deep subseafloor sedimentary metagenomes.</title>
        <authorList>
            <person name="Kawai M."/>
            <person name="Futagami T."/>
            <person name="Toyoda A."/>
            <person name="Takaki Y."/>
            <person name="Nishi S."/>
            <person name="Hori S."/>
            <person name="Arai W."/>
            <person name="Tsubouchi T."/>
            <person name="Morono Y."/>
            <person name="Uchiyama I."/>
            <person name="Ito T."/>
            <person name="Fujiyama A."/>
            <person name="Inagaki F."/>
            <person name="Takami H."/>
        </authorList>
    </citation>
    <scope>NUCLEOTIDE SEQUENCE</scope>
    <source>
        <strain evidence="2">Expedition CK06-06</strain>
    </source>
</reference>
<dbReference type="InterPro" id="IPR004108">
    <property type="entry name" value="Fe_hydrogenase_lsu_C"/>
</dbReference>
<feature type="non-terminal residue" evidence="2">
    <location>
        <position position="1"/>
    </location>
</feature>
<organism evidence="2">
    <name type="scientific">marine sediment metagenome</name>
    <dbReference type="NCBI Taxonomy" id="412755"/>
    <lineage>
        <taxon>unclassified sequences</taxon>
        <taxon>metagenomes</taxon>
        <taxon>ecological metagenomes</taxon>
    </lineage>
</organism>